<dbReference type="InterPro" id="IPR036388">
    <property type="entry name" value="WH-like_DNA-bd_sf"/>
</dbReference>
<dbReference type="PANTHER" id="PTHR35807">
    <property type="entry name" value="TRANSCRIPTIONAL REGULATOR REDD-RELATED"/>
    <property type="match status" value="1"/>
</dbReference>
<dbReference type="InterPro" id="IPR011990">
    <property type="entry name" value="TPR-like_helical_dom_sf"/>
</dbReference>
<feature type="domain" description="Bacterial transcriptional activator" evidence="1">
    <location>
        <begin position="111"/>
        <end position="253"/>
    </location>
</feature>
<reference evidence="3" key="1">
    <citation type="journal article" date="2019" name="Int. J. Syst. Evol. Microbiol.">
        <title>The Global Catalogue of Microorganisms (GCM) 10K type strain sequencing project: providing services to taxonomists for standard genome sequencing and annotation.</title>
        <authorList>
            <consortium name="The Broad Institute Genomics Platform"/>
            <consortium name="The Broad Institute Genome Sequencing Center for Infectious Disease"/>
            <person name="Wu L."/>
            <person name="Ma J."/>
        </authorList>
    </citation>
    <scope>NUCLEOTIDE SEQUENCE [LARGE SCALE GENOMIC DNA]</scope>
    <source>
        <strain evidence="3">JCM 14370</strain>
    </source>
</reference>
<dbReference type="RefSeq" id="WP_189006944.1">
    <property type="nucleotide sequence ID" value="NZ_BMOD01000025.1"/>
</dbReference>
<comment type="caution">
    <text evidence="2">The sequence shown here is derived from an EMBL/GenBank/DDBJ whole genome shotgun (WGS) entry which is preliminary data.</text>
</comment>
<evidence type="ECO:0000259" key="1">
    <source>
        <dbReference type="SMART" id="SM01043"/>
    </source>
</evidence>
<gene>
    <name evidence="2" type="ORF">GCM10008938_43560</name>
</gene>
<dbReference type="InterPro" id="IPR051677">
    <property type="entry name" value="AfsR-DnrI-RedD_regulator"/>
</dbReference>
<keyword evidence="3" id="KW-1185">Reference proteome</keyword>
<dbReference type="Gene3D" id="1.25.40.10">
    <property type="entry name" value="Tetratricopeptide repeat domain"/>
    <property type="match status" value="1"/>
</dbReference>
<organism evidence="2 3">
    <name type="scientific">Deinococcus roseus</name>
    <dbReference type="NCBI Taxonomy" id="392414"/>
    <lineage>
        <taxon>Bacteria</taxon>
        <taxon>Thermotogati</taxon>
        <taxon>Deinococcota</taxon>
        <taxon>Deinococci</taxon>
        <taxon>Deinococcales</taxon>
        <taxon>Deinococcaceae</taxon>
        <taxon>Deinococcus</taxon>
    </lineage>
</organism>
<accession>A0ABQ2DCL6</accession>
<dbReference type="SUPFAM" id="SSF48452">
    <property type="entry name" value="TPR-like"/>
    <property type="match status" value="1"/>
</dbReference>
<name>A0ABQ2DCL6_9DEIO</name>
<dbReference type="Proteomes" id="UP000632222">
    <property type="component" value="Unassembled WGS sequence"/>
</dbReference>
<dbReference type="EMBL" id="BMOD01000025">
    <property type="protein sequence ID" value="GGJ52875.1"/>
    <property type="molecule type" value="Genomic_DNA"/>
</dbReference>
<protein>
    <recommendedName>
        <fullName evidence="1">Bacterial transcriptional activator domain-containing protein</fullName>
    </recommendedName>
</protein>
<proteinExistence type="predicted"/>
<evidence type="ECO:0000313" key="2">
    <source>
        <dbReference type="EMBL" id="GGJ52875.1"/>
    </source>
</evidence>
<dbReference type="SMART" id="SM01043">
    <property type="entry name" value="BTAD"/>
    <property type="match status" value="1"/>
</dbReference>
<dbReference type="PANTHER" id="PTHR35807:SF2">
    <property type="entry name" value="TRANSCRIPTIONAL ACTIVATOR DOMAIN"/>
    <property type="match status" value="1"/>
</dbReference>
<sequence length="291" mass="33542">MDASPPVQPFEAERFNLEVQTLGITRVLVNGNEPQWHAQGAREVFFYLLSHPAGRTRDQVVREVWNVEPGTLINTRFRVTVFRIRQALHAQDSVLEEHGVYHLNDLIVQVSDVQRFRAGLKDVRHHTDPGLQMQGLKDTLEHYQGLYLCELSSDWVLGIRADLQAKQARALLHLARLLCERLECKSSIAARQQALHADPYLGEHHHQDLMRCMSQMYSKFDAIEHYRRFVLLLKMEVQDTPMPETVQLAEDIKNNLLLAVPCARDTLDLERGCVLRQWCGQANFDETPFQS</sequence>
<dbReference type="InterPro" id="IPR005158">
    <property type="entry name" value="BTAD"/>
</dbReference>
<evidence type="ECO:0000313" key="3">
    <source>
        <dbReference type="Proteomes" id="UP000632222"/>
    </source>
</evidence>
<dbReference type="Gene3D" id="1.10.10.10">
    <property type="entry name" value="Winged helix-like DNA-binding domain superfamily/Winged helix DNA-binding domain"/>
    <property type="match status" value="1"/>
</dbReference>
<dbReference type="Pfam" id="PF03704">
    <property type="entry name" value="BTAD"/>
    <property type="match status" value="1"/>
</dbReference>